<dbReference type="AlphaFoldDB" id="A0A921DY26"/>
<evidence type="ECO:0000313" key="3">
    <source>
        <dbReference type="Proteomes" id="UP000763505"/>
    </source>
</evidence>
<dbReference type="EMBL" id="DYYI01000084">
    <property type="protein sequence ID" value="HJE20225.1"/>
    <property type="molecule type" value="Genomic_DNA"/>
</dbReference>
<organism evidence="2 3">
    <name type="scientific">Aliicoccus persicus</name>
    <dbReference type="NCBI Taxonomy" id="930138"/>
    <lineage>
        <taxon>Bacteria</taxon>
        <taxon>Bacillati</taxon>
        <taxon>Bacillota</taxon>
        <taxon>Bacilli</taxon>
        <taxon>Bacillales</taxon>
        <taxon>Staphylococcaceae</taxon>
        <taxon>Aliicoccus</taxon>
    </lineage>
</organism>
<feature type="domain" description="Regulatory protein YycH" evidence="1">
    <location>
        <begin position="6"/>
        <end position="430"/>
    </location>
</feature>
<dbReference type="Gene3D" id="3.30.310.160">
    <property type="entry name" value="YycH protein, domain 2"/>
    <property type="match status" value="1"/>
</dbReference>
<reference evidence="2" key="1">
    <citation type="journal article" date="2021" name="PeerJ">
        <title>Extensive microbial diversity within the chicken gut microbiome revealed by metagenomics and culture.</title>
        <authorList>
            <person name="Gilroy R."/>
            <person name="Ravi A."/>
            <person name="Getino M."/>
            <person name="Pursley I."/>
            <person name="Horton D.L."/>
            <person name="Alikhan N.F."/>
            <person name="Baker D."/>
            <person name="Gharbi K."/>
            <person name="Hall N."/>
            <person name="Watson M."/>
            <person name="Adriaenssens E.M."/>
            <person name="Foster-Nyarko E."/>
            <person name="Jarju S."/>
            <person name="Secka A."/>
            <person name="Antonio M."/>
            <person name="Oren A."/>
            <person name="Chaudhuri R.R."/>
            <person name="La Ragione R."/>
            <person name="Hildebrand F."/>
            <person name="Pallen M.J."/>
        </authorList>
    </citation>
    <scope>NUCLEOTIDE SEQUENCE</scope>
    <source>
        <strain evidence="2">6019</strain>
    </source>
</reference>
<dbReference type="InterPro" id="IPR009996">
    <property type="entry name" value="YycH"/>
</dbReference>
<gene>
    <name evidence="2" type="primary">yycH</name>
    <name evidence="2" type="ORF">K8V35_07720</name>
</gene>
<name>A0A921DY26_9STAP</name>
<evidence type="ECO:0000259" key="1">
    <source>
        <dbReference type="Pfam" id="PF07435"/>
    </source>
</evidence>
<dbReference type="Pfam" id="PF07435">
    <property type="entry name" value="YycH"/>
    <property type="match status" value="1"/>
</dbReference>
<dbReference type="Proteomes" id="UP000763505">
    <property type="component" value="Unassembled WGS sequence"/>
</dbReference>
<sequence length="438" mass="50077">MIKDILKAIFLFLLVVSSLVLTVLVWSYETDFSEVETSLSSLPNTGYGDHVEFSQIIRPYQYVLIEGNEVNGTQDIDTMNSALNTEFSSSAVESLQMNTDLSSVDHVISDIDAQHFLILDFMADIPVKTFLSAYGIDYEGFNPRGNMNRAIIDLREDDAGLYLIDKTNQNTTYVNVALSSSAIIDILTTEQTAFERFSSIITNSNNASRLTSIYSPSAPASMNREVFISSMMSVELLNQVMFLYNDYTSTNQNGITMYENDQVATYYNNETFRYLYQNKHEEESSSTNDHITIRKNFDFLNSHRAMNNSSIIFDYNSDNSELVLRDSIDGKLVFSDEISNTTVVRDGINEIYEFQRMQLRMNTQIPSQDTVELPNIETVRYEIASSDDLSLQFVTNFILGYNMRFSEEQSELNLVTYTPSWFILYDGEWMRYEEGGLN</sequence>
<reference evidence="2" key="2">
    <citation type="submission" date="2021-09" db="EMBL/GenBank/DDBJ databases">
        <authorList>
            <person name="Gilroy R."/>
        </authorList>
    </citation>
    <scope>NUCLEOTIDE SEQUENCE</scope>
    <source>
        <strain evidence="2">6019</strain>
    </source>
</reference>
<evidence type="ECO:0000313" key="2">
    <source>
        <dbReference type="EMBL" id="HJE20225.1"/>
    </source>
</evidence>
<comment type="caution">
    <text evidence="2">The sequence shown here is derived from an EMBL/GenBank/DDBJ whole genome shotgun (WGS) entry which is preliminary data.</text>
</comment>
<dbReference type="InterPro" id="IPR042274">
    <property type="entry name" value="YycH/YycI_2"/>
</dbReference>
<accession>A0A921DY26</accession>
<protein>
    <submittedName>
        <fullName evidence="2">Two-component system activity regulator YycH</fullName>
    </submittedName>
</protein>
<proteinExistence type="predicted"/>